<dbReference type="Proteomes" id="UP001293254">
    <property type="component" value="Unassembled WGS sequence"/>
</dbReference>
<reference evidence="2" key="2">
    <citation type="journal article" date="2024" name="Plant">
        <title>Genomic evolution and insights into agronomic trait innovations of Sesamum species.</title>
        <authorList>
            <person name="Miao H."/>
            <person name="Wang L."/>
            <person name="Qu L."/>
            <person name="Liu H."/>
            <person name="Sun Y."/>
            <person name="Le M."/>
            <person name="Wang Q."/>
            <person name="Wei S."/>
            <person name="Zheng Y."/>
            <person name="Lin W."/>
            <person name="Duan Y."/>
            <person name="Cao H."/>
            <person name="Xiong S."/>
            <person name="Wang X."/>
            <person name="Wei L."/>
            <person name="Li C."/>
            <person name="Ma Q."/>
            <person name="Ju M."/>
            <person name="Zhao R."/>
            <person name="Li G."/>
            <person name="Mu C."/>
            <person name="Tian Q."/>
            <person name="Mei H."/>
            <person name="Zhang T."/>
            <person name="Gao T."/>
            <person name="Zhang H."/>
        </authorList>
    </citation>
    <scope>NUCLEOTIDE SEQUENCE</scope>
    <source>
        <strain evidence="2">3651</strain>
    </source>
</reference>
<dbReference type="EMBL" id="JACGWO010000005">
    <property type="protein sequence ID" value="KAK4427079.1"/>
    <property type="molecule type" value="Genomic_DNA"/>
</dbReference>
<feature type="region of interest" description="Disordered" evidence="1">
    <location>
        <begin position="75"/>
        <end position="139"/>
    </location>
</feature>
<accession>A0AAE1YBP3</accession>
<feature type="compositionally biased region" description="Basic and acidic residues" evidence="1">
    <location>
        <begin position="93"/>
        <end position="105"/>
    </location>
</feature>
<sequence>MEGSVLHFGSALSLTEEEDAGVVLPSGTWDGSSHQYGLMLVGRLFSHRAVNFVAFSLTLFSLIRPSRGLLIVRAKQQVQREERSSRRDRRRSHTPERRYPERARESPLGQRPPTEDNHPKRNTIVGGPVGGDPPVKGEVKDKIHSNFPVSTSKENPKPHLKKLQAWGARRCFKRRRERDASSGRAWWRRIWAALGRDELDEGQRLAEALAESSGDDDGACSGGRFRVREESSPFTDMREFWYRSA</sequence>
<proteinExistence type="predicted"/>
<evidence type="ECO:0000313" key="2">
    <source>
        <dbReference type="EMBL" id="KAK4427079.1"/>
    </source>
</evidence>
<dbReference type="AlphaFoldDB" id="A0AAE1YBP3"/>
<comment type="caution">
    <text evidence="2">The sequence shown here is derived from an EMBL/GenBank/DDBJ whole genome shotgun (WGS) entry which is preliminary data.</text>
</comment>
<organism evidence="2 3">
    <name type="scientific">Sesamum alatum</name>
    <dbReference type="NCBI Taxonomy" id="300844"/>
    <lineage>
        <taxon>Eukaryota</taxon>
        <taxon>Viridiplantae</taxon>
        <taxon>Streptophyta</taxon>
        <taxon>Embryophyta</taxon>
        <taxon>Tracheophyta</taxon>
        <taxon>Spermatophyta</taxon>
        <taxon>Magnoliopsida</taxon>
        <taxon>eudicotyledons</taxon>
        <taxon>Gunneridae</taxon>
        <taxon>Pentapetalae</taxon>
        <taxon>asterids</taxon>
        <taxon>lamiids</taxon>
        <taxon>Lamiales</taxon>
        <taxon>Pedaliaceae</taxon>
        <taxon>Sesamum</taxon>
    </lineage>
</organism>
<protein>
    <submittedName>
        <fullName evidence="2">Uncharacterized protein</fullName>
    </submittedName>
</protein>
<keyword evidence="3" id="KW-1185">Reference proteome</keyword>
<evidence type="ECO:0000256" key="1">
    <source>
        <dbReference type="SAM" id="MobiDB-lite"/>
    </source>
</evidence>
<name>A0AAE1YBP3_9LAMI</name>
<reference evidence="2" key="1">
    <citation type="submission" date="2020-06" db="EMBL/GenBank/DDBJ databases">
        <authorList>
            <person name="Li T."/>
            <person name="Hu X."/>
            <person name="Zhang T."/>
            <person name="Song X."/>
            <person name="Zhang H."/>
            <person name="Dai N."/>
            <person name="Sheng W."/>
            <person name="Hou X."/>
            <person name="Wei L."/>
        </authorList>
    </citation>
    <scope>NUCLEOTIDE SEQUENCE</scope>
    <source>
        <strain evidence="2">3651</strain>
        <tissue evidence="2">Leaf</tissue>
    </source>
</reference>
<gene>
    <name evidence="2" type="ORF">Salat_1476800</name>
</gene>
<evidence type="ECO:0000313" key="3">
    <source>
        <dbReference type="Proteomes" id="UP001293254"/>
    </source>
</evidence>